<reference evidence="9 10" key="1">
    <citation type="submission" date="2016-03" db="EMBL/GenBank/DDBJ databases">
        <title>Pediococcus and Lactobacillus from brewery environment - whole genome sequencing and assembly.</title>
        <authorList>
            <person name="Behr J."/>
            <person name="Geissler A.J."/>
            <person name="Vogel R.F."/>
        </authorList>
    </citation>
    <scope>NUCLEOTIDE SEQUENCE [LARGE SCALE GENOMIC DNA]</scope>
    <source>
        <strain evidence="9 10">TMW 1.1989</strain>
    </source>
</reference>
<accession>A0A192H4W2</accession>
<evidence type="ECO:0000313" key="10">
    <source>
        <dbReference type="Proteomes" id="UP000078582"/>
    </source>
</evidence>
<keyword evidence="5 9" id="KW-0378">Hydrolase</keyword>
<dbReference type="GO" id="GO:0003677">
    <property type="term" value="F:DNA binding"/>
    <property type="evidence" value="ECO:0007669"/>
    <property type="project" value="InterPro"/>
</dbReference>
<keyword evidence="2" id="KW-0548">Nucleotidyltransferase</keyword>
<keyword evidence="4" id="KW-0540">Nuclease</keyword>
<name>A0A192H4W2_9LACO</name>
<dbReference type="Proteomes" id="UP000078582">
    <property type="component" value="Chromosome"/>
</dbReference>
<evidence type="ECO:0000256" key="1">
    <source>
        <dbReference type="ARBA" id="ARBA00022679"/>
    </source>
</evidence>
<dbReference type="PANTHER" id="PTHR30231">
    <property type="entry name" value="DNA POLYMERASE III SUBUNIT EPSILON"/>
    <property type="match status" value="1"/>
</dbReference>
<dbReference type="PANTHER" id="PTHR30231:SF42">
    <property type="entry name" value="EXONUCLEASE"/>
    <property type="match status" value="1"/>
</dbReference>
<dbReference type="RefSeq" id="WP_068226242.1">
    <property type="nucleotide sequence ID" value="NZ_CP014623.1"/>
</dbReference>
<keyword evidence="3" id="KW-0235">DNA replication</keyword>
<dbReference type="AlphaFoldDB" id="A0A192H4W2"/>
<keyword evidence="1" id="KW-0808">Transferase</keyword>
<dbReference type="KEGG" id="lbt:AYR52_06535"/>
<dbReference type="InterPro" id="IPR013520">
    <property type="entry name" value="Ribonucl_H"/>
</dbReference>
<dbReference type="OrthoDB" id="9803913at2"/>
<organism evidence="9 10">
    <name type="scientific">Loigolactobacillus backii</name>
    <dbReference type="NCBI Taxonomy" id="375175"/>
    <lineage>
        <taxon>Bacteria</taxon>
        <taxon>Bacillati</taxon>
        <taxon>Bacillota</taxon>
        <taxon>Bacilli</taxon>
        <taxon>Lactobacillales</taxon>
        <taxon>Lactobacillaceae</taxon>
        <taxon>Loigolactobacillus</taxon>
    </lineage>
</organism>
<proteinExistence type="predicted"/>
<feature type="domain" description="Exonuclease" evidence="8">
    <location>
        <begin position="2"/>
        <end position="167"/>
    </location>
</feature>
<evidence type="ECO:0000256" key="5">
    <source>
        <dbReference type="ARBA" id="ARBA00022839"/>
    </source>
</evidence>
<dbReference type="SUPFAM" id="SSF53098">
    <property type="entry name" value="Ribonuclease H-like"/>
    <property type="match status" value="1"/>
</dbReference>
<evidence type="ECO:0000259" key="8">
    <source>
        <dbReference type="SMART" id="SM00479"/>
    </source>
</evidence>
<dbReference type="InterPro" id="IPR012337">
    <property type="entry name" value="RNaseH-like_sf"/>
</dbReference>
<keyword evidence="6" id="KW-0239">DNA-directed DNA polymerase</keyword>
<protein>
    <recommendedName>
        <fullName evidence="7">DNA polymerase III polC-type</fullName>
    </recommendedName>
</protein>
<sequence length="178" mass="20334">MNFVAMDFETANSKRYSACSIALTIVRDSQVVDEFYSLIKPDTPFSWRNEKIHGIHTADVSTAPDFPAVWPHMAPFFQRNRLVVAHNANFDIGVLRSCLEHYQLQQPEYLALDTVKTSRQFFPEFPNHKLDTVCRELEIDLYHHHNALDDSLACANILLCEANQFGTAPLQKLVKVIA</sequence>
<dbReference type="STRING" id="375175.AYR53_11195"/>
<dbReference type="NCBIfam" id="TIGR00573">
    <property type="entry name" value="dnaq"/>
    <property type="match status" value="1"/>
</dbReference>
<evidence type="ECO:0000313" key="9">
    <source>
        <dbReference type="EMBL" id="ANK63283.1"/>
    </source>
</evidence>
<dbReference type="GO" id="GO:0006260">
    <property type="term" value="P:DNA replication"/>
    <property type="evidence" value="ECO:0007669"/>
    <property type="project" value="UniProtKB-KW"/>
</dbReference>
<dbReference type="InterPro" id="IPR006054">
    <property type="entry name" value="DnaQ"/>
</dbReference>
<dbReference type="SMART" id="SM00479">
    <property type="entry name" value="EXOIII"/>
    <property type="match status" value="1"/>
</dbReference>
<dbReference type="FunFam" id="3.30.420.10:FF:000045">
    <property type="entry name" value="3'-5' exonuclease DinG"/>
    <property type="match status" value="1"/>
</dbReference>
<dbReference type="GeneID" id="42982826"/>
<keyword evidence="10" id="KW-1185">Reference proteome</keyword>
<keyword evidence="5 9" id="KW-0269">Exonuclease</keyword>
<dbReference type="GO" id="GO:0008408">
    <property type="term" value="F:3'-5' exonuclease activity"/>
    <property type="evidence" value="ECO:0007669"/>
    <property type="project" value="TreeGrafter"/>
</dbReference>
<evidence type="ECO:0000256" key="3">
    <source>
        <dbReference type="ARBA" id="ARBA00022705"/>
    </source>
</evidence>
<dbReference type="EMBL" id="CP014873">
    <property type="protein sequence ID" value="ANK63283.1"/>
    <property type="molecule type" value="Genomic_DNA"/>
</dbReference>
<dbReference type="InterPro" id="IPR036397">
    <property type="entry name" value="RNaseH_sf"/>
</dbReference>
<dbReference type="GO" id="GO:0003887">
    <property type="term" value="F:DNA-directed DNA polymerase activity"/>
    <property type="evidence" value="ECO:0007669"/>
    <property type="project" value="UniProtKB-KW"/>
</dbReference>
<dbReference type="GO" id="GO:0005829">
    <property type="term" value="C:cytosol"/>
    <property type="evidence" value="ECO:0007669"/>
    <property type="project" value="TreeGrafter"/>
</dbReference>
<evidence type="ECO:0000256" key="6">
    <source>
        <dbReference type="ARBA" id="ARBA00022932"/>
    </source>
</evidence>
<evidence type="ECO:0000256" key="2">
    <source>
        <dbReference type="ARBA" id="ARBA00022695"/>
    </source>
</evidence>
<dbReference type="Gene3D" id="3.30.420.10">
    <property type="entry name" value="Ribonuclease H-like superfamily/Ribonuclease H"/>
    <property type="match status" value="1"/>
</dbReference>
<dbReference type="Pfam" id="PF00929">
    <property type="entry name" value="RNase_T"/>
    <property type="match status" value="1"/>
</dbReference>
<gene>
    <name evidence="9" type="ORF">AYR53_11195</name>
</gene>
<evidence type="ECO:0000256" key="7">
    <source>
        <dbReference type="ARBA" id="ARBA00070925"/>
    </source>
</evidence>
<evidence type="ECO:0000256" key="4">
    <source>
        <dbReference type="ARBA" id="ARBA00022722"/>
    </source>
</evidence>
<dbReference type="CDD" id="cd06130">
    <property type="entry name" value="DNA_pol_III_epsilon_like"/>
    <property type="match status" value="1"/>
</dbReference>